<evidence type="ECO:0000313" key="3">
    <source>
        <dbReference type="Proteomes" id="UP001251528"/>
    </source>
</evidence>
<reference evidence="2" key="1">
    <citation type="submission" date="2023-06" db="EMBL/GenBank/DDBJ databases">
        <title>Conoideocrella luteorostrata (Hypocreales: Clavicipitaceae), a potential biocontrol fungus for elongate hemlock scale in United States Christmas tree production areas.</title>
        <authorList>
            <person name="Barrett H."/>
            <person name="Lovett B."/>
            <person name="Macias A.M."/>
            <person name="Stajich J.E."/>
            <person name="Kasson M.T."/>
        </authorList>
    </citation>
    <scope>NUCLEOTIDE SEQUENCE</scope>
    <source>
        <strain evidence="2">ARSEF 14590</strain>
    </source>
</reference>
<name>A0AAJ0CR92_9HYPO</name>
<dbReference type="Proteomes" id="UP001251528">
    <property type="component" value="Unassembled WGS sequence"/>
</dbReference>
<keyword evidence="3" id="KW-1185">Reference proteome</keyword>
<evidence type="ECO:0000313" key="2">
    <source>
        <dbReference type="EMBL" id="KAK2598077.1"/>
    </source>
</evidence>
<organism evidence="2 3">
    <name type="scientific">Conoideocrella luteorostrata</name>
    <dbReference type="NCBI Taxonomy" id="1105319"/>
    <lineage>
        <taxon>Eukaryota</taxon>
        <taxon>Fungi</taxon>
        <taxon>Dikarya</taxon>
        <taxon>Ascomycota</taxon>
        <taxon>Pezizomycotina</taxon>
        <taxon>Sordariomycetes</taxon>
        <taxon>Hypocreomycetidae</taxon>
        <taxon>Hypocreales</taxon>
        <taxon>Clavicipitaceae</taxon>
        <taxon>Conoideocrella</taxon>
    </lineage>
</organism>
<feature type="region of interest" description="Disordered" evidence="1">
    <location>
        <begin position="1"/>
        <end position="29"/>
    </location>
</feature>
<dbReference type="SUPFAM" id="SSF56801">
    <property type="entry name" value="Acetyl-CoA synthetase-like"/>
    <property type="match status" value="1"/>
</dbReference>
<accession>A0AAJ0CR92</accession>
<dbReference type="EMBL" id="JASWJB010000100">
    <property type="protein sequence ID" value="KAK2598077.1"/>
    <property type="molecule type" value="Genomic_DNA"/>
</dbReference>
<proteinExistence type="predicted"/>
<sequence length="310" mass="34510">MRRNGPVYELSSSSPSTLGSTQKDSSSSNGLRLLNHYGVTEIGAFAPIVRPGPNYNTAYLRLKSDLNLQLKAVPDSPYFRLIGWLSGSKEPFEVQDDLENNPDARNDDLEMRILGCVDDLIVLKTGYKVMPQHLEILLKADASVKEAVCVGHGFFEVAVLIEFQESSMSVTDEESFLDHVWAIISSINPTLDRHAQVSSRSTIIIKLASKVIPRTDKESVARRQVPEFFAEEIEAAYASIEHQSPTMNLRQDHLQEDIRSKLSHISTSGLRAIYDDQFGGSFCRYGKMAKTGKHLIMEVCTSGRDCALVE</sequence>
<evidence type="ECO:0000256" key="1">
    <source>
        <dbReference type="SAM" id="MobiDB-lite"/>
    </source>
</evidence>
<dbReference type="Pfam" id="PF23562">
    <property type="entry name" value="AMP-binding_C_3"/>
    <property type="match status" value="1"/>
</dbReference>
<comment type="caution">
    <text evidence="2">The sequence shown here is derived from an EMBL/GenBank/DDBJ whole genome shotgun (WGS) entry which is preliminary data.</text>
</comment>
<protein>
    <submittedName>
        <fullName evidence="2">Uncharacterized protein</fullName>
    </submittedName>
</protein>
<gene>
    <name evidence="2" type="ORF">QQS21_005788</name>
</gene>
<dbReference type="AlphaFoldDB" id="A0AAJ0CR92"/>
<feature type="compositionally biased region" description="Low complexity" evidence="1">
    <location>
        <begin position="10"/>
        <end position="21"/>
    </location>
</feature>